<evidence type="ECO:0000259" key="1">
    <source>
        <dbReference type="Pfam" id="PF05050"/>
    </source>
</evidence>
<dbReference type="Gene3D" id="3.40.50.150">
    <property type="entry name" value="Vaccinia Virus protein VP39"/>
    <property type="match status" value="1"/>
</dbReference>
<dbReference type="eggNOG" id="COG4122">
    <property type="taxonomic scope" value="Bacteria"/>
</dbReference>
<keyword evidence="2" id="KW-0808">Transferase</keyword>
<dbReference type="GO" id="GO:0032259">
    <property type="term" value="P:methylation"/>
    <property type="evidence" value="ECO:0007669"/>
    <property type="project" value="UniProtKB-KW"/>
</dbReference>
<dbReference type="Pfam" id="PF05050">
    <property type="entry name" value="Methyltransf_21"/>
    <property type="match status" value="1"/>
</dbReference>
<dbReference type="EMBL" id="CP002568">
    <property type="protein sequence ID" value="ADZ71270.1"/>
    <property type="molecule type" value="Genomic_DNA"/>
</dbReference>
<dbReference type="Proteomes" id="UP000008130">
    <property type="component" value="Chromosome"/>
</dbReference>
<name>F2J696_POLGS</name>
<dbReference type="PANTHER" id="PTHR34203">
    <property type="entry name" value="METHYLTRANSFERASE, FKBM FAMILY PROTEIN"/>
    <property type="match status" value="1"/>
</dbReference>
<proteinExistence type="predicted"/>
<keyword evidence="3" id="KW-1185">Reference proteome</keyword>
<dbReference type="InterPro" id="IPR052514">
    <property type="entry name" value="SAM-dependent_MTase"/>
</dbReference>
<protein>
    <submittedName>
        <fullName evidence="2">Methyltransferase FkbM family</fullName>
    </submittedName>
</protein>
<dbReference type="HOGENOM" id="CLU_1007812_0_0_5"/>
<reference evidence="2 3" key="1">
    <citation type="journal article" date="2011" name="J. Bacteriol.">
        <title>Complete genome sequence of Polymorphum gilvum SL003B-26A1T, a crude oil-degrading bacterium from oil-polluted saline soil.</title>
        <authorList>
            <person name="Li S.G."/>
            <person name="Tang Y.Q."/>
            <person name="Nie Y."/>
            <person name="Cai M."/>
            <person name="Wu X.L."/>
        </authorList>
    </citation>
    <scope>NUCLEOTIDE SEQUENCE [LARGE SCALE GENOMIC DNA]</scope>
    <source>
        <strain evidence="3">LMG 25793 / CGMCC 1.9160 / SL003B-26A1</strain>
    </source>
</reference>
<dbReference type="AlphaFoldDB" id="F2J696"/>
<evidence type="ECO:0000313" key="2">
    <source>
        <dbReference type="EMBL" id="ADZ71270.1"/>
    </source>
</evidence>
<dbReference type="SUPFAM" id="SSF53335">
    <property type="entry name" value="S-adenosyl-L-methionine-dependent methyltransferases"/>
    <property type="match status" value="1"/>
</dbReference>
<sequence length="276" mass="30921">MTSYVFRVHGLTLAGLSPEDSYVRRLRAQRKPEPQLLTFLRAQYDTDGDYVFADIGANIGYTALLMARLFPRATVHAFEPGPTVFPLLRHNVEGARVVPVNAAVSSRSGTVAFVENSAYGHMVPQAAGGSTPMVSMADYAARTGIARFDFVKIDVEGFELDVFRGLGGLTDTVLFEFNTFALDCHSRVNPLTLLEELSADWDLYEFMRTDRLETIDDFPAVLHRTMIDRRTVSNLVAVRKGRALRQDLIDPTIRGRQILDLGRVVKRFRARLEAPR</sequence>
<dbReference type="OrthoDB" id="9814604at2"/>
<dbReference type="GO" id="GO:0008168">
    <property type="term" value="F:methyltransferase activity"/>
    <property type="evidence" value="ECO:0007669"/>
    <property type="project" value="UniProtKB-KW"/>
</dbReference>
<keyword evidence="2" id="KW-0489">Methyltransferase</keyword>
<dbReference type="InterPro" id="IPR006342">
    <property type="entry name" value="FkbM_mtfrase"/>
</dbReference>
<accession>F2J696</accession>
<dbReference type="InterPro" id="IPR029063">
    <property type="entry name" value="SAM-dependent_MTases_sf"/>
</dbReference>
<dbReference type="KEGG" id="pgv:SL003B_2847"/>
<gene>
    <name evidence="2" type="primary">fkbM</name>
    <name evidence="2" type="ordered locus">SL003B_2847</name>
</gene>
<organism evidence="2 3">
    <name type="scientific">Polymorphum gilvum (strain LMG 25793 / CGMCC 1.9160 / SL003B-26A1)</name>
    <dbReference type="NCBI Taxonomy" id="991905"/>
    <lineage>
        <taxon>Bacteria</taxon>
        <taxon>Pseudomonadati</taxon>
        <taxon>Pseudomonadota</taxon>
        <taxon>Alphaproteobacteria</taxon>
        <taxon>Rhodobacterales</taxon>
        <taxon>Paracoccaceae</taxon>
        <taxon>Polymorphum</taxon>
    </lineage>
</organism>
<dbReference type="NCBIfam" id="TIGR01444">
    <property type="entry name" value="fkbM_fam"/>
    <property type="match status" value="1"/>
</dbReference>
<dbReference type="STRING" id="991905.SL003B_2847"/>
<dbReference type="PANTHER" id="PTHR34203:SF15">
    <property type="entry name" value="SLL1173 PROTEIN"/>
    <property type="match status" value="1"/>
</dbReference>
<evidence type="ECO:0000313" key="3">
    <source>
        <dbReference type="Proteomes" id="UP000008130"/>
    </source>
</evidence>
<dbReference type="RefSeq" id="WP_013653583.1">
    <property type="nucleotide sequence ID" value="NC_015259.1"/>
</dbReference>
<feature type="domain" description="Methyltransferase FkbM" evidence="1">
    <location>
        <begin position="54"/>
        <end position="178"/>
    </location>
</feature>